<reference evidence="2 3" key="1">
    <citation type="journal article" date="2015" name="Appl. Environ. Microbiol.">
        <title>Nanoarchaeota, Their Sulfolobales Host, and Nanoarchaeota Virus Distribution across Yellowstone National Park Hot Springs.</title>
        <authorList>
            <person name="Munson-McGee J.H."/>
            <person name="Field E.K."/>
            <person name="Bateson M."/>
            <person name="Rooney C."/>
            <person name="Stepanauskas R."/>
            <person name="Young M.J."/>
        </authorList>
    </citation>
    <scope>NUCLEOTIDE SEQUENCE [LARGE SCALE GENOMIC DNA]</scope>
    <source>
        <strain evidence="2">SCGC AC-742_N10</strain>
    </source>
</reference>
<evidence type="ECO:0000256" key="1">
    <source>
        <dbReference type="SAM" id="Phobius"/>
    </source>
</evidence>
<evidence type="ECO:0000313" key="2">
    <source>
        <dbReference type="EMBL" id="PVU76986.1"/>
    </source>
</evidence>
<proteinExistence type="predicted"/>
<sequence>LLIESNSASINQTILKIPLWKSNCIIKIPEILSNITGYVIIKIFALNITEIGEITLPIMNSTYLSIYQTSQKIIIYNPLNITISNLSVNGLIQYKKLCPDKCIELNISQLRCSNVHISFEICGIEFYQDFIIHSTPQINVKYIIQDCEIYLKVTNTNNITLSNVYLSILNATPSYIYIGSLYPNETYSAIITPNNYKIFITIYYTAQNEIFRKCINVSIIGYSKINLVDYSIIQNSNSFYIILYIKNLGNISAYNVYVFLHSKCITGISPSSMSIAQLRPGQCYAEIFEVQPSHQSINITVEIMYSNISNKISTYNHTIFITLSDNSSQDIFIKYLTYSIYGIPIVAIALIVLFIIIIVLPGGKR</sequence>
<feature type="transmembrane region" description="Helical" evidence="1">
    <location>
        <begin position="338"/>
        <end position="360"/>
    </location>
</feature>
<organism evidence="2 3">
    <name type="scientific">Acidianus hospitalis</name>
    <dbReference type="NCBI Taxonomy" id="563177"/>
    <lineage>
        <taxon>Archaea</taxon>
        <taxon>Thermoproteota</taxon>
        <taxon>Thermoprotei</taxon>
        <taxon>Sulfolobales</taxon>
        <taxon>Sulfolobaceae</taxon>
        <taxon>Acidianus</taxon>
    </lineage>
</organism>
<keyword evidence="1" id="KW-0472">Membrane</keyword>
<gene>
    <name evidence="2" type="ORF">DDW13_01625</name>
</gene>
<dbReference type="AlphaFoldDB" id="A0A2T9XA69"/>
<keyword evidence="1" id="KW-1133">Transmembrane helix</keyword>
<name>A0A2T9XA69_9CREN</name>
<accession>A0A2T9XA69</accession>
<dbReference type="EMBL" id="QEFD01000058">
    <property type="protein sequence ID" value="PVU76986.1"/>
    <property type="molecule type" value="Genomic_DNA"/>
</dbReference>
<keyword evidence="1" id="KW-0812">Transmembrane</keyword>
<comment type="caution">
    <text evidence="2">The sequence shown here is derived from an EMBL/GenBank/DDBJ whole genome shotgun (WGS) entry which is preliminary data.</text>
</comment>
<protein>
    <submittedName>
        <fullName evidence="2">Uncharacterized protein</fullName>
    </submittedName>
</protein>
<dbReference type="Proteomes" id="UP000245638">
    <property type="component" value="Unassembled WGS sequence"/>
</dbReference>
<feature type="non-terminal residue" evidence="2">
    <location>
        <position position="1"/>
    </location>
</feature>
<evidence type="ECO:0000313" key="3">
    <source>
        <dbReference type="Proteomes" id="UP000245638"/>
    </source>
</evidence>